<dbReference type="EMBL" id="WJEE01000019">
    <property type="protein sequence ID" value="MRI66683.1"/>
    <property type="molecule type" value="Genomic_DNA"/>
</dbReference>
<feature type="transmembrane region" description="Helical" evidence="1">
    <location>
        <begin position="127"/>
        <end position="149"/>
    </location>
</feature>
<proteinExistence type="predicted"/>
<dbReference type="AlphaFoldDB" id="A0A6N7QX39"/>
<evidence type="ECO:0000313" key="3">
    <source>
        <dbReference type="Proteomes" id="UP000435187"/>
    </source>
</evidence>
<feature type="transmembrane region" description="Helical" evidence="1">
    <location>
        <begin position="24"/>
        <end position="47"/>
    </location>
</feature>
<feature type="transmembrane region" description="Helical" evidence="1">
    <location>
        <begin position="59"/>
        <end position="77"/>
    </location>
</feature>
<evidence type="ECO:0000256" key="1">
    <source>
        <dbReference type="SAM" id="Phobius"/>
    </source>
</evidence>
<accession>A0A6N7QX39</accession>
<dbReference type="RefSeq" id="WP_153835363.1">
    <property type="nucleotide sequence ID" value="NZ_JBHUMW010000030.1"/>
</dbReference>
<protein>
    <submittedName>
        <fullName evidence="2">Uncharacterized protein</fullName>
    </submittedName>
</protein>
<dbReference type="Proteomes" id="UP000435187">
    <property type="component" value="Unassembled WGS sequence"/>
</dbReference>
<sequence length="305" mass="34266">MLKFMKFNRFGKAPSVKLFEGERWLVITGLFGFILALGIAFLILFQGHIRLPEGNMKDAFSFNAALGIFILSIAAILPLARFSDRKRKVVRWLFIVTSIYGYVIETIQNYRGINPRFSRIGTEIDMVAGLLFGINSLVLVVLAIILMIHFFRIKPPYERPLLLVGIRYAFLSVFAANVAGIWMILLQDRLTGDAGNLIVLHGLGFHALQTLILPAWFLENTQVKDQIKNRLIHSGGIAWLLMILLIGIQTGLGRSVFELTILPIMASVTLFIWLGSVISTLVFFMKPKSDNNLSIDQATATQQNR</sequence>
<name>A0A6N7QX39_9BACI</name>
<comment type="caution">
    <text evidence="2">The sequence shown here is derived from an EMBL/GenBank/DDBJ whole genome shotgun (WGS) entry which is preliminary data.</text>
</comment>
<feature type="transmembrane region" description="Helical" evidence="1">
    <location>
        <begin position="161"/>
        <end position="185"/>
    </location>
</feature>
<feature type="transmembrane region" description="Helical" evidence="1">
    <location>
        <begin position="89"/>
        <end position="107"/>
    </location>
</feature>
<keyword evidence="1" id="KW-0472">Membrane</keyword>
<gene>
    <name evidence="2" type="ORF">GH885_10105</name>
</gene>
<reference evidence="2 3" key="1">
    <citation type="submission" date="2019-10" db="EMBL/GenBank/DDBJ databases">
        <title>Gracilibacillus salitolerans sp. nov., a moderate halophile isolated from a saline soil in northwest China.</title>
        <authorList>
            <person name="Gan L."/>
        </authorList>
    </citation>
    <scope>NUCLEOTIDE SEQUENCE [LARGE SCALE GENOMIC DNA]</scope>
    <source>
        <strain evidence="2 3">TP2-8</strain>
    </source>
</reference>
<keyword evidence="1" id="KW-1133">Transmembrane helix</keyword>
<feature type="transmembrane region" description="Helical" evidence="1">
    <location>
        <begin position="197"/>
        <end position="218"/>
    </location>
</feature>
<keyword evidence="3" id="KW-1185">Reference proteome</keyword>
<keyword evidence="1" id="KW-0812">Transmembrane</keyword>
<organism evidence="2 3">
    <name type="scientific">Gracilibacillus thailandensis</name>
    <dbReference type="NCBI Taxonomy" id="563735"/>
    <lineage>
        <taxon>Bacteria</taxon>
        <taxon>Bacillati</taxon>
        <taxon>Bacillota</taxon>
        <taxon>Bacilli</taxon>
        <taxon>Bacillales</taxon>
        <taxon>Bacillaceae</taxon>
        <taxon>Gracilibacillus</taxon>
    </lineage>
</organism>
<feature type="transmembrane region" description="Helical" evidence="1">
    <location>
        <begin position="260"/>
        <end position="284"/>
    </location>
</feature>
<evidence type="ECO:0000313" key="2">
    <source>
        <dbReference type="EMBL" id="MRI66683.1"/>
    </source>
</evidence>
<feature type="transmembrane region" description="Helical" evidence="1">
    <location>
        <begin position="230"/>
        <end position="248"/>
    </location>
</feature>